<dbReference type="Gene3D" id="2.60.40.10">
    <property type="entry name" value="Immunoglobulins"/>
    <property type="match status" value="1"/>
</dbReference>
<dbReference type="InterPro" id="IPR036179">
    <property type="entry name" value="Ig-like_dom_sf"/>
</dbReference>
<evidence type="ECO:0000256" key="2">
    <source>
        <dbReference type="ARBA" id="ARBA00023130"/>
    </source>
</evidence>
<evidence type="ECO:0000256" key="4">
    <source>
        <dbReference type="ARBA" id="ARBA00023319"/>
    </source>
</evidence>
<organism evidence="9 10">
    <name type="scientific">Electrophorus electricus</name>
    <name type="common">Electric eel</name>
    <name type="synonym">Gymnotus electricus</name>
    <dbReference type="NCBI Taxonomy" id="8005"/>
    <lineage>
        <taxon>Eukaryota</taxon>
        <taxon>Metazoa</taxon>
        <taxon>Chordata</taxon>
        <taxon>Craniata</taxon>
        <taxon>Vertebrata</taxon>
        <taxon>Euteleostomi</taxon>
        <taxon>Actinopterygii</taxon>
        <taxon>Neopterygii</taxon>
        <taxon>Teleostei</taxon>
        <taxon>Ostariophysi</taxon>
        <taxon>Gymnotiformes</taxon>
        <taxon>Gymnotoidei</taxon>
        <taxon>Gymnotidae</taxon>
        <taxon>Electrophorus</taxon>
    </lineage>
</organism>
<sequence length="146" mass="16319">PIWVSYYFSRRLLMNLLLVTGLETIRPDQPTMSTNEKHSTTLSCTYDGSPFSLLWYRQKPGSRPEFLLRARSQSGSGSSPPARFQSTTSRTSTELSITNATLTDSALYYCALRVVVDKHKGHVDLLISSAVLSDSVLYYCARTTVL</sequence>
<reference evidence="9 10" key="1">
    <citation type="submission" date="2020-05" db="EMBL/GenBank/DDBJ databases">
        <title>Electrophorus electricus (electric eel) genome, fEleEle1, primary haplotype.</title>
        <authorList>
            <person name="Myers G."/>
            <person name="Meyer A."/>
            <person name="Fedrigo O."/>
            <person name="Formenti G."/>
            <person name="Rhie A."/>
            <person name="Tracey A."/>
            <person name="Sims Y."/>
            <person name="Jarvis E.D."/>
        </authorList>
    </citation>
    <scope>NUCLEOTIDE SEQUENCE [LARGE SCALE GENOMIC DNA]</scope>
</reference>
<dbReference type="InterPro" id="IPR013783">
    <property type="entry name" value="Ig-like_fold"/>
</dbReference>
<dbReference type="InterPro" id="IPR003599">
    <property type="entry name" value="Ig_sub"/>
</dbReference>
<reference evidence="9" key="3">
    <citation type="submission" date="2025-09" db="UniProtKB">
        <authorList>
            <consortium name="Ensembl"/>
        </authorList>
    </citation>
    <scope>IDENTIFICATION</scope>
</reference>
<evidence type="ECO:0000256" key="5">
    <source>
        <dbReference type="ARBA" id="ARBA00043266"/>
    </source>
</evidence>
<dbReference type="GO" id="GO:0042101">
    <property type="term" value="C:T cell receptor complex"/>
    <property type="evidence" value="ECO:0007669"/>
    <property type="project" value="UniProtKB-KW"/>
</dbReference>
<evidence type="ECO:0000313" key="9">
    <source>
        <dbReference type="Ensembl" id="ENSEEEP00000058674.1"/>
    </source>
</evidence>
<dbReference type="GeneTree" id="ENSGT01110000267314"/>
<proteinExistence type="predicted"/>
<evidence type="ECO:0000256" key="1">
    <source>
        <dbReference type="ARBA" id="ARBA00022729"/>
    </source>
</evidence>
<dbReference type="AlphaFoldDB" id="A0AAY5EQ29"/>
<evidence type="ECO:0000313" key="10">
    <source>
        <dbReference type="Proteomes" id="UP000314983"/>
    </source>
</evidence>
<dbReference type="PANTHER" id="PTHR19367">
    <property type="entry name" value="T-CELL RECEPTOR ALPHA CHAIN V REGION"/>
    <property type="match status" value="1"/>
</dbReference>
<evidence type="ECO:0000259" key="8">
    <source>
        <dbReference type="PROSITE" id="PS50835"/>
    </source>
</evidence>
<dbReference type="InterPro" id="IPR013106">
    <property type="entry name" value="Ig_V-set"/>
</dbReference>
<feature type="domain" description="Ig-like" evidence="8">
    <location>
        <begin position="27"/>
        <end position="110"/>
    </location>
</feature>
<feature type="chain" id="PRO_5044313317" description="Ig-like domain-containing protein" evidence="7">
    <location>
        <begin position="25"/>
        <end position="146"/>
    </location>
</feature>
<keyword evidence="3" id="KW-0675">Receptor</keyword>
<dbReference type="Ensembl" id="ENSEEET00000053599.1">
    <property type="protein sequence ID" value="ENSEEEP00000058674.1"/>
    <property type="gene ID" value="ENSEEEG00000025955.1"/>
</dbReference>
<dbReference type="SMART" id="SM00406">
    <property type="entry name" value="IGv"/>
    <property type="match status" value="1"/>
</dbReference>
<dbReference type="InterPro" id="IPR051287">
    <property type="entry name" value="TCR_variable_region"/>
</dbReference>
<keyword evidence="10" id="KW-1185">Reference proteome</keyword>
<keyword evidence="4" id="KW-0393">Immunoglobulin domain</keyword>
<feature type="region of interest" description="Disordered" evidence="6">
    <location>
        <begin position="71"/>
        <end position="91"/>
    </location>
</feature>
<keyword evidence="2" id="KW-1064">Adaptive immunity</keyword>
<dbReference type="PANTHER" id="PTHR19367:SF18">
    <property type="entry name" value="T CELL RECEPTOR ALPHA VARIABLE 16"/>
    <property type="match status" value="1"/>
</dbReference>
<dbReference type="InterPro" id="IPR007110">
    <property type="entry name" value="Ig-like_dom"/>
</dbReference>
<feature type="signal peptide" evidence="7">
    <location>
        <begin position="1"/>
        <end position="24"/>
    </location>
</feature>
<evidence type="ECO:0000256" key="7">
    <source>
        <dbReference type="SAM" id="SignalP"/>
    </source>
</evidence>
<dbReference type="PROSITE" id="PS50835">
    <property type="entry name" value="IG_LIKE"/>
    <property type="match status" value="1"/>
</dbReference>
<name>A0AAY5EQ29_ELEEL</name>
<dbReference type="Pfam" id="PF07686">
    <property type="entry name" value="V-set"/>
    <property type="match status" value="1"/>
</dbReference>
<keyword evidence="1 7" id="KW-0732">Signal</keyword>
<dbReference type="SMART" id="SM00409">
    <property type="entry name" value="IG"/>
    <property type="match status" value="1"/>
</dbReference>
<reference evidence="9" key="2">
    <citation type="submission" date="2025-08" db="UniProtKB">
        <authorList>
            <consortium name="Ensembl"/>
        </authorList>
    </citation>
    <scope>IDENTIFICATION</scope>
</reference>
<accession>A0AAY5EQ29</accession>
<evidence type="ECO:0000256" key="3">
    <source>
        <dbReference type="ARBA" id="ARBA00023170"/>
    </source>
</evidence>
<keyword evidence="5" id="KW-1279">T cell receptor</keyword>
<keyword evidence="5" id="KW-0391">Immunity</keyword>
<dbReference type="SUPFAM" id="SSF48726">
    <property type="entry name" value="Immunoglobulin"/>
    <property type="match status" value="2"/>
</dbReference>
<dbReference type="Proteomes" id="UP000314983">
    <property type="component" value="Chromosome 18"/>
</dbReference>
<protein>
    <recommendedName>
        <fullName evidence="8">Ig-like domain-containing protein</fullName>
    </recommendedName>
</protein>
<evidence type="ECO:0000256" key="6">
    <source>
        <dbReference type="SAM" id="MobiDB-lite"/>
    </source>
</evidence>
<dbReference type="GO" id="GO:0002250">
    <property type="term" value="P:adaptive immune response"/>
    <property type="evidence" value="ECO:0007669"/>
    <property type="project" value="UniProtKB-KW"/>
</dbReference>